<feature type="region of interest" description="Disordered" evidence="1">
    <location>
        <begin position="48"/>
        <end position="98"/>
    </location>
</feature>
<dbReference type="EMBL" id="JAAWWB010000010">
    <property type="protein sequence ID" value="KAG6774685.1"/>
    <property type="molecule type" value="Genomic_DNA"/>
</dbReference>
<dbReference type="Proteomes" id="UP000886885">
    <property type="component" value="Chromosome 5D"/>
</dbReference>
<name>A0A8X8A539_POPTO</name>
<proteinExistence type="predicted"/>
<organism evidence="3 4">
    <name type="scientific">Populus tomentosa</name>
    <name type="common">Chinese white poplar</name>
    <dbReference type="NCBI Taxonomy" id="118781"/>
    <lineage>
        <taxon>Eukaryota</taxon>
        <taxon>Viridiplantae</taxon>
        <taxon>Streptophyta</taxon>
        <taxon>Embryophyta</taxon>
        <taxon>Tracheophyta</taxon>
        <taxon>Spermatophyta</taxon>
        <taxon>Magnoliopsida</taxon>
        <taxon>eudicotyledons</taxon>
        <taxon>Gunneridae</taxon>
        <taxon>Pentapetalae</taxon>
        <taxon>rosids</taxon>
        <taxon>fabids</taxon>
        <taxon>Malpighiales</taxon>
        <taxon>Salicaceae</taxon>
        <taxon>Saliceae</taxon>
        <taxon>Populus</taxon>
    </lineage>
</organism>
<protein>
    <submittedName>
        <fullName evidence="3">Uncharacterized protein</fullName>
    </submittedName>
</protein>
<evidence type="ECO:0000313" key="3">
    <source>
        <dbReference type="EMBL" id="KAG6774685.1"/>
    </source>
</evidence>
<reference evidence="3" key="1">
    <citation type="journal article" date="2020" name="bioRxiv">
        <title>Hybrid origin of Populus tomentosa Carr. identified through genome sequencing and phylogenomic analysis.</title>
        <authorList>
            <person name="An X."/>
            <person name="Gao K."/>
            <person name="Chen Z."/>
            <person name="Li J."/>
            <person name="Yang X."/>
            <person name="Yang X."/>
            <person name="Zhou J."/>
            <person name="Guo T."/>
            <person name="Zhao T."/>
            <person name="Huang S."/>
            <person name="Miao D."/>
            <person name="Khan W.U."/>
            <person name="Rao P."/>
            <person name="Ye M."/>
            <person name="Lei B."/>
            <person name="Liao W."/>
            <person name="Wang J."/>
            <person name="Ji L."/>
            <person name="Li Y."/>
            <person name="Guo B."/>
            <person name="Mustafa N.S."/>
            <person name="Li S."/>
            <person name="Yun Q."/>
            <person name="Keller S.R."/>
            <person name="Mao J."/>
            <person name="Zhang R."/>
            <person name="Strauss S.H."/>
        </authorList>
    </citation>
    <scope>NUCLEOTIDE SEQUENCE</scope>
    <source>
        <strain evidence="3">GM15</strain>
        <tissue evidence="3">Leaf</tissue>
    </source>
</reference>
<feature type="transmembrane region" description="Helical" evidence="2">
    <location>
        <begin position="12"/>
        <end position="31"/>
    </location>
</feature>
<evidence type="ECO:0000256" key="2">
    <source>
        <dbReference type="SAM" id="Phobius"/>
    </source>
</evidence>
<dbReference type="OrthoDB" id="846356at2759"/>
<sequence length="98" mass="10765">MKHTTTLNGRSVVHISCMIVMVLMTLMPVVATESSTAWPPAQVSSSASLFSHPFDDHQEEEVEQHTEIHPPDVVEDYSIWDPAPRSGGGDYAPIPHAE</sequence>
<keyword evidence="4" id="KW-1185">Reference proteome</keyword>
<keyword evidence="2" id="KW-0472">Membrane</keyword>
<gene>
    <name evidence="3" type="ORF">POTOM_022047</name>
</gene>
<comment type="caution">
    <text evidence="3">The sequence shown here is derived from an EMBL/GenBank/DDBJ whole genome shotgun (WGS) entry which is preliminary data.</text>
</comment>
<dbReference type="AlphaFoldDB" id="A0A8X8A539"/>
<keyword evidence="2" id="KW-0812">Transmembrane</keyword>
<evidence type="ECO:0000313" key="4">
    <source>
        <dbReference type="Proteomes" id="UP000886885"/>
    </source>
</evidence>
<accession>A0A8X8A539</accession>
<evidence type="ECO:0000256" key="1">
    <source>
        <dbReference type="SAM" id="MobiDB-lite"/>
    </source>
</evidence>
<keyword evidence="2" id="KW-1133">Transmembrane helix</keyword>
<feature type="compositionally biased region" description="Basic and acidic residues" evidence="1">
    <location>
        <begin position="63"/>
        <end position="72"/>
    </location>
</feature>